<name>A0AAW2X3F0_9LAMI</name>
<reference evidence="2" key="1">
    <citation type="submission" date="2020-06" db="EMBL/GenBank/DDBJ databases">
        <authorList>
            <person name="Li T."/>
            <person name="Hu X."/>
            <person name="Zhang T."/>
            <person name="Song X."/>
            <person name="Zhang H."/>
            <person name="Dai N."/>
            <person name="Sheng W."/>
            <person name="Hou X."/>
            <person name="Wei L."/>
        </authorList>
    </citation>
    <scope>NUCLEOTIDE SEQUENCE</scope>
    <source>
        <strain evidence="2">KEN1</strain>
        <tissue evidence="2">Leaf</tissue>
    </source>
</reference>
<feature type="compositionally biased region" description="Acidic residues" evidence="1">
    <location>
        <begin position="111"/>
        <end position="123"/>
    </location>
</feature>
<gene>
    <name evidence="2" type="ORF">Slati_1421800</name>
</gene>
<evidence type="ECO:0000313" key="2">
    <source>
        <dbReference type="EMBL" id="KAL0448654.1"/>
    </source>
</evidence>
<dbReference type="EMBL" id="JACGWN010000005">
    <property type="protein sequence ID" value="KAL0448654.1"/>
    <property type="molecule type" value="Genomic_DNA"/>
</dbReference>
<sequence length="151" mass="18096">MEAIKLTMRYHCIEIDKRALQDQLLCLLLDQLGLRIHTKRRNRLEHQRLNDLVYVHYNLRLQNSKRPYDPVDYECIDKAEFWIVEKTHEGELDYDELEEMLEEEVPRNDEESSFDPLTDEINDAEPISKVDLDQFGLQSSTYYSDNEKEDD</sequence>
<comment type="caution">
    <text evidence="2">The sequence shown here is derived from an EMBL/GenBank/DDBJ whole genome shotgun (WGS) entry which is preliminary data.</text>
</comment>
<organism evidence="2">
    <name type="scientific">Sesamum latifolium</name>
    <dbReference type="NCBI Taxonomy" id="2727402"/>
    <lineage>
        <taxon>Eukaryota</taxon>
        <taxon>Viridiplantae</taxon>
        <taxon>Streptophyta</taxon>
        <taxon>Embryophyta</taxon>
        <taxon>Tracheophyta</taxon>
        <taxon>Spermatophyta</taxon>
        <taxon>Magnoliopsida</taxon>
        <taxon>eudicotyledons</taxon>
        <taxon>Gunneridae</taxon>
        <taxon>Pentapetalae</taxon>
        <taxon>asterids</taxon>
        <taxon>lamiids</taxon>
        <taxon>Lamiales</taxon>
        <taxon>Pedaliaceae</taxon>
        <taxon>Sesamum</taxon>
    </lineage>
</organism>
<evidence type="ECO:0000256" key="1">
    <source>
        <dbReference type="SAM" id="MobiDB-lite"/>
    </source>
</evidence>
<dbReference type="AlphaFoldDB" id="A0AAW2X3F0"/>
<proteinExistence type="predicted"/>
<accession>A0AAW2X3F0</accession>
<reference evidence="2" key="2">
    <citation type="journal article" date="2024" name="Plant">
        <title>Genomic evolution and insights into agronomic trait innovations of Sesamum species.</title>
        <authorList>
            <person name="Miao H."/>
            <person name="Wang L."/>
            <person name="Qu L."/>
            <person name="Liu H."/>
            <person name="Sun Y."/>
            <person name="Le M."/>
            <person name="Wang Q."/>
            <person name="Wei S."/>
            <person name="Zheng Y."/>
            <person name="Lin W."/>
            <person name="Duan Y."/>
            <person name="Cao H."/>
            <person name="Xiong S."/>
            <person name="Wang X."/>
            <person name="Wei L."/>
            <person name="Li C."/>
            <person name="Ma Q."/>
            <person name="Ju M."/>
            <person name="Zhao R."/>
            <person name="Li G."/>
            <person name="Mu C."/>
            <person name="Tian Q."/>
            <person name="Mei H."/>
            <person name="Zhang T."/>
            <person name="Gao T."/>
            <person name="Zhang H."/>
        </authorList>
    </citation>
    <scope>NUCLEOTIDE SEQUENCE</scope>
    <source>
        <strain evidence="2">KEN1</strain>
    </source>
</reference>
<feature type="region of interest" description="Disordered" evidence="1">
    <location>
        <begin position="102"/>
        <end position="133"/>
    </location>
</feature>
<protein>
    <submittedName>
        <fullName evidence="2">Uncharacterized protein</fullName>
    </submittedName>
</protein>